<dbReference type="KEGG" id="pnt:G5B91_33345"/>
<geneLocation type="plasmid" evidence="2">
    <name>ppnihbp1_1</name>
</geneLocation>
<proteinExistence type="predicted"/>
<dbReference type="EMBL" id="CP049142">
    <property type="protein sequence ID" value="QIE91246.1"/>
    <property type="molecule type" value="Genomic_DNA"/>
</dbReference>
<sequence>MARITFMKDWDINGKPSYQVTKDGPSVATIHFVDQTSLATQGGGVSHPHWVLKLHTGRIDRHPTLAEAKLDALKL</sequence>
<evidence type="ECO:0000313" key="2">
    <source>
        <dbReference type="Proteomes" id="UP000501063"/>
    </source>
</evidence>
<organism evidence="1 2">
    <name type="scientific">Pseudomonas nitroreducens</name>
    <dbReference type="NCBI Taxonomy" id="46680"/>
    <lineage>
        <taxon>Bacteria</taxon>
        <taxon>Pseudomonadati</taxon>
        <taxon>Pseudomonadota</taxon>
        <taxon>Gammaproteobacteria</taxon>
        <taxon>Pseudomonadales</taxon>
        <taxon>Pseudomonadaceae</taxon>
        <taxon>Pseudomonas</taxon>
    </lineage>
</organism>
<name>A0A6G6J750_PSENT</name>
<protein>
    <submittedName>
        <fullName evidence="1">Uncharacterized protein</fullName>
    </submittedName>
</protein>
<dbReference type="Proteomes" id="UP000501063">
    <property type="component" value="Plasmid pPniHBP1_1"/>
</dbReference>
<dbReference type="AlphaFoldDB" id="A0A6G6J750"/>
<accession>A0A6G6J750</accession>
<reference evidence="1 2" key="1">
    <citation type="submission" date="2020-02" db="EMBL/GenBank/DDBJ databases">
        <title>Integrative conjugative elements (ICEs) and plasmids drive adaptation of Pseudomonas nitroreducens strain HBP1 to wastewater environment.</title>
        <authorList>
            <person name="Sentchilo V."/>
            <person name="Carraro N."/>
            <person name="Bertelli C."/>
            <person name="van der Meer J.R."/>
        </authorList>
    </citation>
    <scope>NUCLEOTIDE SEQUENCE [LARGE SCALE GENOMIC DNA]</scope>
    <source>
        <strain evidence="1 2">HBP1</strain>
        <plasmid evidence="2">ppnihbp1_1</plasmid>
    </source>
</reference>
<keyword evidence="1" id="KW-0614">Plasmid</keyword>
<dbReference type="RefSeq" id="WP_024763838.1">
    <property type="nucleotide sequence ID" value="NZ_CP049142.1"/>
</dbReference>
<evidence type="ECO:0000313" key="1">
    <source>
        <dbReference type="EMBL" id="QIE91246.1"/>
    </source>
</evidence>
<gene>
    <name evidence="1" type="ORF">G5B91_33345</name>
</gene>